<organism evidence="1 2">
    <name type="scientific">Methylocystis rosea</name>
    <dbReference type="NCBI Taxonomy" id="173366"/>
    <lineage>
        <taxon>Bacteria</taxon>
        <taxon>Pseudomonadati</taxon>
        <taxon>Pseudomonadota</taxon>
        <taxon>Alphaproteobacteria</taxon>
        <taxon>Hyphomicrobiales</taxon>
        <taxon>Methylocystaceae</taxon>
        <taxon>Methylocystis</taxon>
    </lineage>
</organism>
<accession>A0A3G8M4F2</accession>
<dbReference type="KEGG" id="mros:EHO51_07160"/>
<dbReference type="EMBL" id="CP034086">
    <property type="protein sequence ID" value="AZG76524.1"/>
    <property type="molecule type" value="Genomic_DNA"/>
</dbReference>
<sequence length="174" mass="20426">MYFLPDQDLKIEWVRKDESCPHEGHSWYGSRYCYFEIDRSECDSAIDVCPVYVLYSMTGETLINELARRKASELRVAPATDAVSEIERLTSGEVRHRSDEMQFIGRFIMRSIEDAWDDRTNDQAMSTWTRLASMAPSWRFGFRRRKIQVNRDAIRLTKDAAEVLETRESASRLR</sequence>
<reference evidence="1 2" key="1">
    <citation type="submission" date="2018-11" db="EMBL/GenBank/DDBJ databases">
        <title>Genome squencing of methanotrophic bacteria isolated from alkaline groundwater in Korea.</title>
        <authorList>
            <person name="Nguyen L.N."/>
        </authorList>
    </citation>
    <scope>NUCLEOTIDE SEQUENCE [LARGE SCALE GENOMIC DNA]</scope>
    <source>
        <strain evidence="1 2">GW6</strain>
    </source>
</reference>
<evidence type="ECO:0000313" key="2">
    <source>
        <dbReference type="Proteomes" id="UP000273982"/>
    </source>
</evidence>
<proteinExistence type="predicted"/>
<dbReference type="RefSeq" id="WP_124738312.1">
    <property type="nucleotide sequence ID" value="NZ_CP034086.1"/>
</dbReference>
<dbReference type="Proteomes" id="UP000273982">
    <property type="component" value="Chromosome"/>
</dbReference>
<gene>
    <name evidence="1" type="ORF">EHO51_07160</name>
</gene>
<protein>
    <submittedName>
        <fullName evidence="1">Uncharacterized protein</fullName>
    </submittedName>
</protein>
<dbReference type="AlphaFoldDB" id="A0A3G8M4F2"/>
<evidence type="ECO:0000313" key="1">
    <source>
        <dbReference type="EMBL" id="AZG76524.1"/>
    </source>
</evidence>
<name>A0A3G8M4F2_9HYPH</name>